<dbReference type="InterPro" id="IPR019734">
    <property type="entry name" value="TPR_rpt"/>
</dbReference>
<dbReference type="PROSITE" id="PS51782">
    <property type="entry name" value="LYSM"/>
    <property type="match status" value="1"/>
</dbReference>
<evidence type="ECO:0000256" key="3">
    <source>
        <dbReference type="SAM" id="SignalP"/>
    </source>
</evidence>
<dbReference type="InterPro" id="IPR036779">
    <property type="entry name" value="LysM_dom_sf"/>
</dbReference>
<feature type="signal peptide" evidence="3">
    <location>
        <begin position="1"/>
        <end position="24"/>
    </location>
</feature>
<evidence type="ECO:0000313" key="5">
    <source>
        <dbReference type="EMBL" id="MCX2976291.1"/>
    </source>
</evidence>
<keyword evidence="3" id="KW-0732">Signal</keyword>
<gene>
    <name evidence="5" type="ORF">EYC82_02830</name>
</gene>
<dbReference type="InterPro" id="IPR020012">
    <property type="entry name" value="LysM_FimV"/>
</dbReference>
<dbReference type="InterPro" id="IPR057840">
    <property type="entry name" value="FimV_N"/>
</dbReference>
<feature type="region of interest" description="Disordered" evidence="2">
    <location>
        <begin position="180"/>
        <end position="218"/>
    </location>
</feature>
<dbReference type="Gene3D" id="1.20.58.2200">
    <property type="match status" value="1"/>
</dbReference>
<dbReference type="CDD" id="cd00118">
    <property type="entry name" value="LysM"/>
    <property type="match status" value="1"/>
</dbReference>
<dbReference type="Gene3D" id="3.10.350.10">
    <property type="entry name" value="LysM domain"/>
    <property type="match status" value="1"/>
</dbReference>
<evidence type="ECO:0000256" key="1">
    <source>
        <dbReference type="PROSITE-ProRule" id="PRU00339"/>
    </source>
</evidence>
<dbReference type="NCBIfam" id="TIGR03505">
    <property type="entry name" value="FimV_core"/>
    <property type="match status" value="1"/>
</dbReference>
<proteinExistence type="predicted"/>
<feature type="region of interest" description="Disordered" evidence="2">
    <location>
        <begin position="479"/>
        <end position="510"/>
    </location>
</feature>
<feature type="region of interest" description="Disordered" evidence="2">
    <location>
        <begin position="553"/>
        <end position="584"/>
    </location>
</feature>
<feature type="compositionally biased region" description="Polar residues" evidence="2">
    <location>
        <begin position="181"/>
        <end position="192"/>
    </location>
</feature>
<dbReference type="SUPFAM" id="SSF48452">
    <property type="entry name" value="TPR-like"/>
    <property type="match status" value="1"/>
</dbReference>
<dbReference type="Pfam" id="PF25800">
    <property type="entry name" value="FimV_N"/>
    <property type="match status" value="1"/>
</dbReference>
<keyword evidence="6" id="KW-1185">Reference proteome</keyword>
<dbReference type="Proteomes" id="UP001143304">
    <property type="component" value="Unassembled WGS sequence"/>
</dbReference>
<reference evidence="5" key="1">
    <citation type="submission" date="2019-02" db="EMBL/GenBank/DDBJ databases">
        <authorList>
            <person name="Li S.-H."/>
        </authorList>
    </citation>
    <scope>NUCLEOTIDE SEQUENCE</scope>
    <source>
        <strain evidence="5">IMCC11814</strain>
    </source>
</reference>
<dbReference type="RefSeq" id="WP_279248046.1">
    <property type="nucleotide sequence ID" value="NZ_SHNO01000001.1"/>
</dbReference>
<organism evidence="5 6">
    <name type="scientific">Candidatus Marimicrobium litorale</name>
    <dbReference type="NCBI Taxonomy" id="2518991"/>
    <lineage>
        <taxon>Bacteria</taxon>
        <taxon>Pseudomonadati</taxon>
        <taxon>Pseudomonadota</taxon>
        <taxon>Gammaproteobacteria</taxon>
        <taxon>Cellvibrionales</taxon>
        <taxon>Halieaceae</taxon>
        <taxon>Marimicrobium</taxon>
    </lineage>
</organism>
<evidence type="ECO:0000259" key="4">
    <source>
        <dbReference type="PROSITE" id="PS51782"/>
    </source>
</evidence>
<dbReference type="InterPro" id="IPR038440">
    <property type="entry name" value="FimV_C_sf"/>
</dbReference>
<dbReference type="PROSITE" id="PS50005">
    <property type="entry name" value="TPR"/>
    <property type="match status" value="1"/>
</dbReference>
<dbReference type="InterPro" id="IPR020011">
    <property type="entry name" value="FimV_C"/>
</dbReference>
<sequence>MARKQKLAAAVLAMGCLHASTTMALGLGDLQLESFLNQPLKAVVNLRNQEGLSEDQIRIRLATSEDFGRMGIDRDYFLTTINFDVVVDDSGNARIVISTDEPVLEPYLDFIVEARWPNGRLLREYTVLIDPPVYSEAPIIISASETVAALEDDQVATGAPDARPAGLFGADAVRVEKKVSGQAQGSEASYSGTRVDIADPGRDSGQMPQRDFNASASAAPAPGARYMIGRDDTLWDIANRAKPAGTSVHQEMLDIQRLNPDAFVNGNINRIKAGYIIYLPAPDDISSADMPAALAEVDRQNAAWRAGRDAEFSADSGPSLRISVDSEDAVTEAPVKTAPTRVDEPGFNAPQSAESSDASGDAAVAIGMDAERLAAVEEQLETLKRIISLKNDQISALQSALAAVDVEAETLVTELELKTLESGSGDVVDTEAFDGEIQPLEEMPAGEQFAEGVEQRQVDETAVDLDVLAAMEEAAELKPVQAPAANPEPVSTIPAAQEQQSENPPAVESGGSNGLLYGAGALLLGLAAYLFLRRRKTAPEEEDVFTDVELKQQSFDDDEEDHVPEATETPSLSEAEVTPDNRGYGEQKHDHYASDVDASDALAEADIYVAYGRHPQAIDLLNNALNVEPNNPVYRLKLLEIYADVNNEGGVATQLELIRASGDAIAIERADAIVAEASIGFAGAPAATAAAVESRTVETDFSELQIEEPSEQANGDVDLDLTADFGTSDLASGEDEELMIGDDSNGLSTKMDLARAYLDMGDEGGARQILDEIIAEGGDELTAEARKLLERIGS</sequence>
<name>A0ABT3T371_9GAMM</name>
<keyword evidence="1" id="KW-0802">TPR repeat</keyword>
<evidence type="ECO:0000256" key="2">
    <source>
        <dbReference type="SAM" id="MobiDB-lite"/>
    </source>
</evidence>
<dbReference type="EMBL" id="SHNO01000001">
    <property type="protein sequence ID" value="MCX2976291.1"/>
    <property type="molecule type" value="Genomic_DNA"/>
</dbReference>
<dbReference type="InterPro" id="IPR011990">
    <property type="entry name" value="TPR-like_helical_dom_sf"/>
</dbReference>
<protein>
    <recommendedName>
        <fullName evidence="4">LysM domain-containing protein</fullName>
    </recommendedName>
</protein>
<dbReference type="InterPro" id="IPR018392">
    <property type="entry name" value="LysM"/>
</dbReference>
<feature type="chain" id="PRO_5046665113" description="LysM domain-containing protein" evidence="3">
    <location>
        <begin position="25"/>
        <end position="794"/>
    </location>
</feature>
<feature type="repeat" description="TPR" evidence="1">
    <location>
        <begin position="598"/>
        <end position="631"/>
    </location>
</feature>
<comment type="caution">
    <text evidence="5">The sequence shown here is derived from an EMBL/GenBank/DDBJ whole genome shotgun (WGS) entry which is preliminary data.</text>
</comment>
<accession>A0ABT3T371</accession>
<feature type="region of interest" description="Disordered" evidence="2">
    <location>
        <begin position="308"/>
        <end position="359"/>
    </location>
</feature>
<dbReference type="NCBIfam" id="TIGR03504">
    <property type="entry name" value="FimV_Cterm"/>
    <property type="match status" value="1"/>
</dbReference>
<feature type="domain" description="LysM" evidence="4">
    <location>
        <begin position="224"/>
        <end position="279"/>
    </location>
</feature>
<evidence type="ECO:0000313" key="6">
    <source>
        <dbReference type="Proteomes" id="UP001143304"/>
    </source>
</evidence>